<proteinExistence type="predicted"/>
<keyword evidence="2" id="KW-1185">Reference proteome</keyword>
<sequence length="135" mass="15588">MSREEAKRQHLADFLEEVRKTCLQSALENYFGGQKRIIQDSQIKDRSRYCGVLGVCMAKVWGVTRGTANRRLKALEKHGVQRAPRWGYSHCDRYLAPEHLVLQYIAEAIEHWKAAGYSQDELRAEIREGARDAQI</sequence>
<dbReference type="RefSeq" id="WP_087697472.1">
    <property type="nucleotide sequence ID" value="NZ_NHOO01000004.1"/>
</dbReference>
<evidence type="ECO:0000313" key="2">
    <source>
        <dbReference type="Proteomes" id="UP000196342"/>
    </source>
</evidence>
<gene>
    <name evidence="1" type="ORF">CBW21_05875</name>
</gene>
<protein>
    <submittedName>
        <fullName evidence="1">Uncharacterized protein</fullName>
    </submittedName>
</protein>
<organism evidence="1 2">
    <name type="scientific">Chromobacterium violaceum</name>
    <dbReference type="NCBI Taxonomy" id="536"/>
    <lineage>
        <taxon>Bacteria</taxon>
        <taxon>Pseudomonadati</taxon>
        <taxon>Pseudomonadota</taxon>
        <taxon>Betaproteobacteria</taxon>
        <taxon>Neisseriales</taxon>
        <taxon>Chromobacteriaceae</taxon>
        <taxon>Chromobacterium</taxon>
    </lineage>
</organism>
<dbReference type="AlphaFoldDB" id="A0A202BDI0"/>
<accession>A0A202BDI0</accession>
<reference evidence="1 2" key="1">
    <citation type="submission" date="2017-05" db="EMBL/GenBank/DDBJ databases">
        <title>Chromobacterium violaceum GHPS1 isolated from Hydrocarbon polluted soil in French Guiana display an awesome secondary metabolite arsenal and a battery of drug and heavy-metal-resistance and detoxification of xenobiotics proteins.</title>
        <authorList>
            <person name="Belbahri L."/>
        </authorList>
    </citation>
    <scope>NUCLEOTIDE SEQUENCE [LARGE SCALE GENOMIC DNA]</scope>
    <source>
        <strain evidence="1 2">GHPS1</strain>
    </source>
</reference>
<comment type="caution">
    <text evidence="1">The sequence shown here is derived from an EMBL/GenBank/DDBJ whole genome shotgun (WGS) entry which is preliminary data.</text>
</comment>
<dbReference type="Proteomes" id="UP000196342">
    <property type="component" value="Unassembled WGS sequence"/>
</dbReference>
<dbReference type="EMBL" id="NHOO01000004">
    <property type="protein sequence ID" value="OVE49410.1"/>
    <property type="molecule type" value="Genomic_DNA"/>
</dbReference>
<name>A0A202BDI0_CHRVL</name>
<evidence type="ECO:0000313" key="1">
    <source>
        <dbReference type="EMBL" id="OVE49410.1"/>
    </source>
</evidence>